<evidence type="ECO:0000256" key="3">
    <source>
        <dbReference type="ARBA" id="ARBA00022614"/>
    </source>
</evidence>
<dbReference type="SUPFAM" id="SSF52075">
    <property type="entry name" value="Outer arm dynein light chain 1"/>
    <property type="match status" value="1"/>
</dbReference>
<accession>A0A9P6KHE7</accession>
<dbReference type="GO" id="GO:0005737">
    <property type="term" value="C:cytoplasm"/>
    <property type="evidence" value="ECO:0007669"/>
    <property type="project" value="UniProtKB-SubCell"/>
</dbReference>
<protein>
    <recommendedName>
        <fullName evidence="8">Leucine rich repeat-containing protein</fullName>
    </recommendedName>
</protein>
<evidence type="ECO:0000256" key="4">
    <source>
        <dbReference type="ARBA" id="ARBA00022737"/>
    </source>
</evidence>
<dbReference type="EMBL" id="JAABOA010000276">
    <property type="protein sequence ID" value="KAF9585008.1"/>
    <property type="molecule type" value="Genomic_DNA"/>
</dbReference>
<keyword evidence="7" id="KW-1185">Reference proteome</keyword>
<feature type="compositionally biased region" description="Basic and acidic residues" evidence="5">
    <location>
        <begin position="772"/>
        <end position="781"/>
    </location>
</feature>
<feature type="compositionally biased region" description="Low complexity" evidence="5">
    <location>
        <begin position="792"/>
        <end position="802"/>
    </location>
</feature>
<keyword evidence="4" id="KW-0677">Repeat</keyword>
<feature type="region of interest" description="Disordered" evidence="5">
    <location>
        <begin position="425"/>
        <end position="453"/>
    </location>
</feature>
<dbReference type="PANTHER" id="PTHR15454">
    <property type="entry name" value="NISCHARIN RELATED"/>
    <property type="match status" value="1"/>
</dbReference>
<dbReference type="PANTHER" id="PTHR15454:SF69">
    <property type="entry name" value="SERINE_THREONINE-PROTEIN KINASE 11-INTERACTING PROTEIN"/>
    <property type="match status" value="1"/>
</dbReference>
<feature type="compositionally biased region" description="Polar residues" evidence="5">
    <location>
        <begin position="891"/>
        <end position="903"/>
    </location>
</feature>
<dbReference type="Gene3D" id="3.80.10.10">
    <property type="entry name" value="Ribonuclease Inhibitor"/>
    <property type="match status" value="2"/>
</dbReference>
<sequence length="984" mass="106701">MDKAIPGDKYIHTLSHYLRTNQCRLLPSPAAAAARPDPNSSSVAANARAIVNPLDPMASVYSGMVNSLWNVTSAVVSSISPSNLSLGLSSTPEPTSPAQEIEAHKGSWDGTGAILYDPSPVERQLQLQAQLRAPVFPLDLYYLLYLLERFEEVGIEFEDWDGLAARSAVRDATPRAAGDASGDASPAVAGTTIAASNNSGALKIQMGATTAGPTSKVPTSPRPQSIRSFSSTAISTLTLITGWKQWSTAASNSTENLSVTDDIHFIHKFFRRLQGLRLVAKISPGSHNQDKGRIEDFDGAAILTLFNHGFPPSLDDYSSDLTTPMVPPMLLPLATSFSSLTHLELHKIPANCVDGWETLMPQLRSLVLVQARIEDLYDIVVTAVVNGERRRRARALREKNRAVQIKQEQEEALKDAALETQRMNHTTSTSYEGEDAYRSTHTNSENGVGKKGNTLSEEDENLLIIATLKMWPILRHLSISDNSLPSITRNEAFHHIKSVVSLDLSHNLLLAPPSGLIHLYNLNELNLSYNMISGVQSIYQILGNIAILDLRGNRLESLSGLERLWNLEKVDIRENYLSEAAEVGRLAALPGVREVWTERNPFCTFQPKYRLEILAVFKANGHDLLLDGTFASFTERRALSNLSPSAFSAAISGVTNPANDQADTAKAGQSSATLGNKITKKKLIKSAKRVERVVNLDSDHEEEGVMAADELARFQEGVMSDGEELPQPLEAAPESPSRDATKKKKKKKSTKSSSNLKADAEAQDATASASNGKDKDKDKEKVKKRISKKKSGVVSGVSFAGDTDAPKRPTSPMSPDFQDDPEVDHSLCRGNHHVHRHRLAQLEESLAAVQLERPMSGVFILGTSPTPARPQSPSHARQPSRGILKKHSTFAGPSTGTGSNANPGASGAHTGQMDGAPYDRSGAISPRLRPSSPIGSFSSDDGGADGYRRRIEAMRSEAGSNWLKVLAEMDRDPVHGTSTMSPNF</sequence>
<dbReference type="Proteomes" id="UP000780801">
    <property type="component" value="Unassembled WGS sequence"/>
</dbReference>
<evidence type="ECO:0000313" key="7">
    <source>
        <dbReference type="Proteomes" id="UP000780801"/>
    </source>
</evidence>
<feature type="compositionally biased region" description="Polar residues" evidence="5">
    <location>
        <begin position="864"/>
        <end position="877"/>
    </location>
</feature>
<comment type="subcellular location">
    <subcellularLocation>
        <location evidence="1">Cytoplasm</location>
    </subcellularLocation>
</comment>
<dbReference type="PROSITE" id="PS51450">
    <property type="entry name" value="LRR"/>
    <property type="match status" value="1"/>
</dbReference>
<comment type="caution">
    <text evidence="6">The sequence shown here is derived from an EMBL/GenBank/DDBJ whole genome shotgun (WGS) entry which is preliminary data.</text>
</comment>
<feature type="compositionally biased region" description="Low complexity" evidence="5">
    <location>
        <begin position="725"/>
        <end position="735"/>
    </location>
</feature>
<evidence type="ECO:0000256" key="2">
    <source>
        <dbReference type="ARBA" id="ARBA00022490"/>
    </source>
</evidence>
<feature type="region of interest" description="Disordered" evidence="5">
    <location>
        <begin position="721"/>
        <end position="828"/>
    </location>
</feature>
<evidence type="ECO:0000256" key="5">
    <source>
        <dbReference type="SAM" id="MobiDB-lite"/>
    </source>
</evidence>
<keyword evidence="2" id="KW-0963">Cytoplasm</keyword>
<dbReference type="OrthoDB" id="676979at2759"/>
<evidence type="ECO:0000256" key="1">
    <source>
        <dbReference type="ARBA" id="ARBA00004496"/>
    </source>
</evidence>
<evidence type="ECO:0000313" key="6">
    <source>
        <dbReference type="EMBL" id="KAF9585008.1"/>
    </source>
</evidence>
<evidence type="ECO:0008006" key="8">
    <source>
        <dbReference type="Google" id="ProtNLM"/>
    </source>
</evidence>
<feature type="compositionally biased region" description="Basic residues" evidence="5">
    <location>
        <begin position="782"/>
        <end position="791"/>
    </location>
</feature>
<feature type="region of interest" description="Disordered" evidence="5">
    <location>
        <begin position="864"/>
        <end position="946"/>
    </location>
</feature>
<name>A0A9P6KHE7_9FUNG</name>
<keyword evidence="3" id="KW-0433">Leucine-rich repeat</keyword>
<gene>
    <name evidence="6" type="ORF">BGW38_004304</name>
</gene>
<feature type="compositionally biased region" description="Basic residues" evidence="5">
    <location>
        <begin position="741"/>
        <end position="750"/>
    </location>
</feature>
<dbReference type="AlphaFoldDB" id="A0A9P6KHE7"/>
<reference evidence="6" key="1">
    <citation type="journal article" date="2020" name="Fungal Divers.">
        <title>Resolving the Mortierellaceae phylogeny through synthesis of multi-gene phylogenetics and phylogenomics.</title>
        <authorList>
            <person name="Vandepol N."/>
            <person name="Liber J."/>
            <person name="Desiro A."/>
            <person name="Na H."/>
            <person name="Kennedy M."/>
            <person name="Barry K."/>
            <person name="Grigoriev I.V."/>
            <person name="Miller A.N."/>
            <person name="O'Donnell K."/>
            <person name="Stajich J.E."/>
            <person name="Bonito G."/>
        </authorList>
    </citation>
    <scope>NUCLEOTIDE SEQUENCE</scope>
    <source>
        <strain evidence="6">KOD1015</strain>
    </source>
</reference>
<organism evidence="6 7">
    <name type="scientific">Lunasporangiospora selenospora</name>
    <dbReference type="NCBI Taxonomy" id="979761"/>
    <lineage>
        <taxon>Eukaryota</taxon>
        <taxon>Fungi</taxon>
        <taxon>Fungi incertae sedis</taxon>
        <taxon>Mucoromycota</taxon>
        <taxon>Mortierellomycotina</taxon>
        <taxon>Mortierellomycetes</taxon>
        <taxon>Mortierellales</taxon>
        <taxon>Mortierellaceae</taxon>
        <taxon>Lunasporangiospora</taxon>
    </lineage>
</organism>
<proteinExistence type="predicted"/>
<dbReference type="InterPro" id="IPR032675">
    <property type="entry name" value="LRR_dom_sf"/>
</dbReference>
<dbReference type="InterPro" id="IPR001611">
    <property type="entry name" value="Leu-rich_rpt"/>
</dbReference>